<dbReference type="Pfam" id="PF20732">
    <property type="entry name" value="NamZ_C"/>
    <property type="match status" value="1"/>
</dbReference>
<evidence type="ECO:0000313" key="3">
    <source>
        <dbReference type="EMBL" id="RRB01138.1"/>
    </source>
</evidence>
<dbReference type="Gene3D" id="3.40.50.12170">
    <property type="entry name" value="Uncharacterised protein PF07075, DUF1343"/>
    <property type="match status" value="1"/>
</dbReference>
<dbReference type="Proteomes" id="UP000271925">
    <property type="component" value="Unassembled WGS sequence"/>
</dbReference>
<dbReference type="PIRSF" id="PIRSF016719">
    <property type="entry name" value="UCP016719"/>
    <property type="match status" value="1"/>
</dbReference>
<dbReference type="PANTHER" id="PTHR42915:SF1">
    <property type="entry name" value="PEPTIDOGLYCAN BETA-N-ACETYLMURAMIDASE NAMZ"/>
    <property type="match status" value="1"/>
</dbReference>
<dbReference type="Gene3D" id="3.90.1150.140">
    <property type="match status" value="1"/>
</dbReference>
<gene>
    <name evidence="3" type="ORF">EHT25_23475</name>
</gene>
<dbReference type="GO" id="GO:0033922">
    <property type="term" value="F:peptidoglycan beta-N-acetylmuramidase activity"/>
    <property type="evidence" value="ECO:0007669"/>
    <property type="project" value="InterPro"/>
</dbReference>
<dbReference type="InterPro" id="IPR048502">
    <property type="entry name" value="NamZ_N"/>
</dbReference>
<accession>A0A3P1BJB5</accession>
<evidence type="ECO:0000313" key="4">
    <source>
        <dbReference type="Proteomes" id="UP000271925"/>
    </source>
</evidence>
<dbReference type="PANTHER" id="PTHR42915">
    <property type="entry name" value="HYPOTHETICAL 460 KDA PROTEIN IN FEUA-SIGW INTERGENIC REGION [PRECURSOR]"/>
    <property type="match status" value="1"/>
</dbReference>
<dbReference type="InterPro" id="IPR008302">
    <property type="entry name" value="NamZ"/>
</dbReference>
<sequence length="390" mass="43276">MDVRLGIDCFLDQSAHYQGKKLALVTNHATTTSSFVPSRQALKTAGFSITKLFSPEHGLETIGADGQFMPNGFDSLTGLPVVSLYGDKLRPSADDLADVDAVVVDLSDIGCRFYTYLWTLTHVMESCAEYRKPLILLDRPNPLSGDLRLAEGPMLDENRCSSFIGRWAIPVRHSCTMGELATFWQHQRLPTLALTVVKAAGWNRSWFQHDWQPSFVPTSPAMVSLQAALLYPGLGLLEATNLSEGRGTALPFQVTGAPWLDAATLVTRFNHEQLPGVVARELVFIPYIGKYASQLCRGIQFHVTDAARFRPVLAALIFIKLVKDHQPDAFGWSPYPTLVNPSGNQHLDRLLGVFNAEVLFDEPRPVFLKTVNARLDCGEWAQVIESFLLY</sequence>
<feature type="domain" description="Peptidoglycan beta-N-acetylmuramidase NamZ N-terminal" evidence="1">
    <location>
        <begin position="23"/>
        <end position="225"/>
    </location>
</feature>
<dbReference type="Pfam" id="PF07075">
    <property type="entry name" value="NamZ_N"/>
    <property type="match status" value="1"/>
</dbReference>
<organism evidence="3 4">
    <name type="scientific">Larkinella rosea</name>
    <dbReference type="NCBI Taxonomy" id="2025312"/>
    <lineage>
        <taxon>Bacteria</taxon>
        <taxon>Pseudomonadati</taxon>
        <taxon>Bacteroidota</taxon>
        <taxon>Cytophagia</taxon>
        <taxon>Cytophagales</taxon>
        <taxon>Spirosomataceae</taxon>
        <taxon>Larkinella</taxon>
    </lineage>
</organism>
<keyword evidence="4" id="KW-1185">Reference proteome</keyword>
<proteinExistence type="predicted"/>
<protein>
    <submittedName>
        <fullName evidence="3">DUF1343 domain-containing protein</fullName>
    </submittedName>
</protein>
<feature type="domain" description="Peptidoglycan beta-N-acetylmuramidase NamZ C-terminal" evidence="2">
    <location>
        <begin position="229"/>
        <end position="390"/>
    </location>
</feature>
<dbReference type="OrthoDB" id="9801061at2"/>
<dbReference type="InterPro" id="IPR048503">
    <property type="entry name" value="NamZ_C"/>
</dbReference>
<evidence type="ECO:0000259" key="1">
    <source>
        <dbReference type="Pfam" id="PF07075"/>
    </source>
</evidence>
<dbReference type="EMBL" id="RQJO01000010">
    <property type="protein sequence ID" value="RRB01138.1"/>
    <property type="molecule type" value="Genomic_DNA"/>
</dbReference>
<evidence type="ECO:0000259" key="2">
    <source>
        <dbReference type="Pfam" id="PF20732"/>
    </source>
</evidence>
<name>A0A3P1BJB5_9BACT</name>
<comment type="caution">
    <text evidence="3">The sequence shown here is derived from an EMBL/GenBank/DDBJ whole genome shotgun (WGS) entry which is preliminary data.</text>
</comment>
<dbReference type="RefSeq" id="WP_124877600.1">
    <property type="nucleotide sequence ID" value="NZ_RQJO01000010.1"/>
</dbReference>
<reference evidence="3 4" key="1">
    <citation type="submission" date="2018-11" db="EMBL/GenBank/DDBJ databases">
        <authorList>
            <person name="Zhou Z."/>
            <person name="Wang G."/>
        </authorList>
    </citation>
    <scope>NUCLEOTIDE SEQUENCE [LARGE SCALE GENOMIC DNA]</scope>
    <source>
        <strain evidence="3 4">KCTC52004</strain>
    </source>
</reference>
<dbReference type="AlphaFoldDB" id="A0A3P1BJB5"/>